<comment type="caution">
    <text evidence="3">The sequence shown here is derived from an EMBL/GenBank/DDBJ whole genome shotgun (WGS) entry which is preliminary data.</text>
</comment>
<dbReference type="NCBIfam" id="TIGR04183">
    <property type="entry name" value="Por_Secre_tail"/>
    <property type="match status" value="1"/>
</dbReference>
<dbReference type="NCBIfam" id="TIGR02608">
    <property type="entry name" value="delta_60_rpt"/>
    <property type="match status" value="3"/>
</dbReference>
<evidence type="ECO:0000313" key="4">
    <source>
        <dbReference type="Proteomes" id="UP001184861"/>
    </source>
</evidence>
<accession>A0AAE4C4D5</accession>
<keyword evidence="1" id="KW-0732">Signal</keyword>
<dbReference type="Pfam" id="PF18962">
    <property type="entry name" value="Por_Secre_tail"/>
    <property type="match status" value="1"/>
</dbReference>
<sequence length="476" mass="52049">MKKSLFLVLILIIQSVYSQIVSYDNTFAVNGKHTITAGATANYLTKILQHTDESIYFTYARDNAILNSPECVVSKLHPNGTLDSTFGNNGETVISNYFTAADSQLTQQTDGKLLIYGFNTDGSAITRLLPNGQIDTTFGVNGVAKITNVFTDFNGYGYGLYVQNNKIIIYGLSTDGPSNFYKTIYRLNNNGSIDNTFGNNGSIKTTGNFVFLDSQSNIISLISDHSHTNANTLYPNGGLEKYTPDGQPLTSFGNNGTLAFNTYPGMVGNALIDSNNNIICYNMNNEIFRISANGAYDTSFVFDSANAYPFAIISLSSVMEKNNSYYIAGQTGAMGETFFISKLTPSGTVDPVFNYYSETTPTSEGIGDMIINNNSIIAGRGTHILKFLLSNSTLGTSAKVTETNLPLFSFENPVQQNLIYHTKEKVQSIEIYALNGKLIKNIESNNTRISEVPKGVYMAKVVFENGKTTTKKLIKN</sequence>
<dbReference type="InterPro" id="IPR026444">
    <property type="entry name" value="Secre_tail"/>
</dbReference>
<feature type="domain" description="Secretion system C-terminal sorting" evidence="2">
    <location>
        <begin position="412"/>
        <end position="474"/>
    </location>
</feature>
<dbReference type="RefSeq" id="WP_309947328.1">
    <property type="nucleotide sequence ID" value="NZ_JAVDQY010000004.1"/>
</dbReference>
<reference evidence="3" key="1">
    <citation type="submission" date="2023-07" db="EMBL/GenBank/DDBJ databases">
        <title>Sorghum-associated microbial communities from plants grown in Nebraska, USA.</title>
        <authorList>
            <person name="Schachtman D."/>
        </authorList>
    </citation>
    <scope>NUCLEOTIDE SEQUENCE</scope>
    <source>
        <strain evidence="3">DS2360</strain>
    </source>
</reference>
<evidence type="ECO:0000256" key="1">
    <source>
        <dbReference type="ARBA" id="ARBA00022729"/>
    </source>
</evidence>
<dbReference type="Proteomes" id="UP001184861">
    <property type="component" value="Unassembled WGS sequence"/>
</dbReference>
<dbReference type="AlphaFoldDB" id="A0AAE4C4D5"/>
<dbReference type="Gene3D" id="2.80.10.50">
    <property type="match status" value="2"/>
</dbReference>
<dbReference type="InterPro" id="IPR013431">
    <property type="entry name" value="Delta_60_rpt"/>
</dbReference>
<protein>
    <submittedName>
        <fullName evidence="3">Delta-60 repeat protein</fullName>
    </submittedName>
</protein>
<gene>
    <name evidence="3" type="ORF">J2787_003421</name>
</gene>
<evidence type="ECO:0000259" key="2">
    <source>
        <dbReference type="Pfam" id="PF18962"/>
    </source>
</evidence>
<name>A0AAE4C4D5_9FLAO</name>
<organism evidence="3 4">
    <name type="scientific">Chryseobacterium rhizosphaerae</name>
    <dbReference type="NCBI Taxonomy" id="395937"/>
    <lineage>
        <taxon>Bacteria</taxon>
        <taxon>Pseudomonadati</taxon>
        <taxon>Bacteroidota</taxon>
        <taxon>Flavobacteriia</taxon>
        <taxon>Flavobacteriales</taxon>
        <taxon>Weeksellaceae</taxon>
        <taxon>Chryseobacterium group</taxon>
        <taxon>Chryseobacterium</taxon>
    </lineage>
</organism>
<evidence type="ECO:0000313" key="3">
    <source>
        <dbReference type="EMBL" id="MDR6528002.1"/>
    </source>
</evidence>
<dbReference type="EMBL" id="JAVDQY010000004">
    <property type="protein sequence ID" value="MDR6528002.1"/>
    <property type="molecule type" value="Genomic_DNA"/>
</dbReference>
<proteinExistence type="predicted"/>
<dbReference type="Pfam" id="PF17164">
    <property type="entry name" value="DUF5122"/>
    <property type="match status" value="2"/>
</dbReference>